<feature type="chain" id="PRO_5037689898" description="DUF4625 domain-containing protein" evidence="1">
    <location>
        <begin position="23"/>
        <end position="133"/>
    </location>
</feature>
<feature type="signal peptide" evidence="1">
    <location>
        <begin position="1"/>
        <end position="22"/>
    </location>
</feature>
<evidence type="ECO:0008006" key="4">
    <source>
        <dbReference type="Google" id="ProtNLM"/>
    </source>
</evidence>
<name>A0A934KWD3_9FLAO</name>
<keyword evidence="1" id="KW-0732">Signal</keyword>
<protein>
    <recommendedName>
        <fullName evidence="4">DUF4625 domain-containing protein</fullName>
    </recommendedName>
</protein>
<organism evidence="2 3">
    <name type="scientific">Gelidibacter salicanalis</name>
    <dbReference type="NCBI Taxonomy" id="291193"/>
    <lineage>
        <taxon>Bacteria</taxon>
        <taxon>Pseudomonadati</taxon>
        <taxon>Bacteroidota</taxon>
        <taxon>Flavobacteriia</taxon>
        <taxon>Flavobacteriales</taxon>
        <taxon>Flavobacteriaceae</taxon>
        <taxon>Gelidibacter</taxon>
    </lineage>
</organism>
<proteinExistence type="predicted"/>
<evidence type="ECO:0000313" key="3">
    <source>
        <dbReference type="Proteomes" id="UP000662373"/>
    </source>
</evidence>
<evidence type="ECO:0000313" key="2">
    <source>
        <dbReference type="EMBL" id="MBJ7881528.1"/>
    </source>
</evidence>
<dbReference type="PROSITE" id="PS51257">
    <property type="entry name" value="PROKAR_LIPOPROTEIN"/>
    <property type="match status" value="1"/>
</dbReference>
<gene>
    <name evidence="2" type="ORF">JEM65_12870</name>
</gene>
<comment type="caution">
    <text evidence="2">The sequence shown here is derived from an EMBL/GenBank/DDBJ whole genome shotgun (WGS) entry which is preliminary data.</text>
</comment>
<accession>A0A934KWD3</accession>
<reference evidence="2 3" key="1">
    <citation type="submission" date="2020-09" db="EMBL/GenBank/DDBJ databases">
        <title>Draft genome of Gelidibacter salicanalis PAMC21136.</title>
        <authorList>
            <person name="Park H."/>
        </authorList>
    </citation>
    <scope>NUCLEOTIDE SEQUENCE [LARGE SCALE GENOMIC DNA]</scope>
    <source>
        <strain evidence="2 3">PAMC21136</strain>
    </source>
</reference>
<keyword evidence="3" id="KW-1185">Reference proteome</keyword>
<dbReference type="RefSeq" id="WP_199600150.1">
    <property type="nucleotide sequence ID" value="NZ_JAEHJZ010000032.1"/>
</dbReference>
<sequence length="133" mass="14611">MKAILSYLSILLIVIAVTSCNVEENFQEPNIELVPVYSITNIQGPSAPFKINIYRQDDLIVEYSSSVNASNFNSDNYSDTSTEDMYILSVDKITADGSINYLITADKGTGQGTLTMNGTITYSIVISQTDVYN</sequence>
<dbReference type="Proteomes" id="UP000662373">
    <property type="component" value="Unassembled WGS sequence"/>
</dbReference>
<evidence type="ECO:0000256" key="1">
    <source>
        <dbReference type="SAM" id="SignalP"/>
    </source>
</evidence>
<dbReference type="EMBL" id="JAEHJZ010000032">
    <property type="protein sequence ID" value="MBJ7881528.1"/>
    <property type="molecule type" value="Genomic_DNA"/>
</dbReference>
<dbReference type="AlphaFoldDB" id="A0A934KWD3"/>